<evidence type="ECO:0000313" key="3">
    <source>
        <dbReference type="Proteomes" id="UP000199079"/>
    </source>
</evidence>
<protein>
    <submittedName>
        <fullName evidence="2">Uncharacterized protein</fullName>
    </submittedName>
</protein>
<dbReference type="EMBL" id="FNPC01000004">
    <property type="protein sequence ID" value="SDY26005.1"/>
    <property type="molecule type" value="Genomic_DNA"/>
</dbReference>
<dbReference type="Pfam" id="PF24332">
    <property type="entry name" value="DUF7500"/>
    <property type="match status" value="1"/>
</dbReference>
<dbReference type="AlphaFoldDB" id="A0A1H3IEZ9"/>
<feature type="compositionally biased region" description="Low complexity" evidence="1">
    <location>
        <begin position="316"/>
        <end position="326"/>
    </location>
</feature>
<feature type="region of interest" description="Disordered" evidence="1">
    <location>
        <begin position="58"/>
        <end position="110"/>
    </location>
</feature>
<proteinExistence type="predicted"/>
<dbReference type="RefSeq" id="WP_092731969.1">
    <property type="nucleotide sequence ID" value="NZ_FNPC01000004.1"/>
</dbReference>
<keyword evidence="3" id="KW-1185">Reference proteome</keyword>
<feature type="compositionally biased region" description="Low complexity" evidence="1">
    <location>
        <begin position="336"/>
        <end position="346"/>
    </location>
</feature>
<feature type="compositionally biased region" description="Low complexity" evidence="1">
    <location>
        <begin position="62"/>
        <end position="93"/>
    </location>
</feature>
<organism evidence="2 3">
    <name type="scientific">Halopenitus persicus</name>
    <dbReference type="NCBI Taxonomy" id="1048396"/>
    <lineage>
        <taxon>Archaea</taxon>
        <taxon>Methanobacteriati</taxon>
        <taxon>Methanobacteriota</taxon>
        <taxon>Stenosarchaea group</taxon>
        <taxon>Halobacteria</taxon>
        <taxon>Halobacteriales</taxon>
        <taxon>Haloferacaceae</taxon>
        <taxon>Halopenitus</taxon>
    </lineage>
</organism>
<gene>
    <name evidence="2" type="ORF">SAMN05216564_10492</name>
</gene>
<evidence type="ECO:0000256" key="1">
    <source>
        <dbReference type="SAM" id="MobiDB-lite"/>
    </source>
</evidence>
<name>A0A1H3IEZ9_9EURY</name>
<dbReference type="InterPro" id="IPR055923">
    <property type="entry name" value="DUF7500"/>
</dbReference>
<sequence>MTNDGSAFDPDDLDFTRDERVTEIDDGRYVVSAGDGPPRVPRDEDSLADLLNEVTDADESVAEAAADAAADAATADAAAEAAADESSPTAAEPDAGDTGGRNDRSRGAVTSQDVSRWLAASFEADGFAYGFDATLSVDDEVVRHRMVSNDVTAAFETLLTWFTRHAASEAPPDEALGILVAAAELPVQYPPGTLERYLDRHDLDPEDSIADLLRVAEAHGGLRIDTGADESEGADVETNNDADTDETRSPKRTNRRDERVPGFDDSPRRGRDDAAGRTAAGERSESDAASGFGSTGAHDSPDDDSETGSADDAVPADDAGSANDAGSTDDADPADDAGAAAESSWDWVGSDVDARK</sequence>
<feature type="region of interest" description="Disordered" evidence="1">
    <location>
        <begin position="1"/>
        <end position="20"/>
    </location>
</feature>
<evidence type="ECO:0000313" key="2">
    <source>
        <dbReference type="EMBL" id="SDY26005.1"/>
    </source>
</evidence>
<dbReference type="OrthoDB" id="177137at2157"/>
<feature type="region of interest" description="Disordered" evidence="1">
    <location>
        <begin position="224"/>
        <end position="356"/>
    </location>
</feature>
<reference evidence="3" key="1">
    <citation type="submission" date="2016-10" db="EMBL/GenBank/DDBJ databases">
        <authorList>
            <person name="Varghese N."/>
            <person name="Submissions S."/>
        </authorList>
    </citation>
    <scope>NUCLEOTIDE SEQUENCE [LARGE SCALE GENOMIC DNA]</scope>
    <source>
        <strain evidence="3">DC30,IBRC 10041,KCTC 4046</strain>
    </source>
</reference>
<feature type="compositionally biased region" description="Basic and acidic residues" evidence="1">
    <location>
        <begin position="245"/>
        <end position="286"/>
    </location>
</feature>
<accession>A0A1H3IEZ9</accession>
<dbReference type="Proteomes" id="UP000199079">
    <property type="component" value="Unassembled WGS sequence"/>
</dbReference>
<feature type="compositionally biased region" description="Acidic residues" evidence="1">
    <location>
        <begin position="227"/>
        <end position="244"/>
    </location>
</feature>